<organism evidence="4">
    <name type="scientific">Candidatus Moduliflexus flocculans</name>
    <dbReference type="NCBI Taxonomy" id="1499966"/>
    <lineage>
        <taxon>Bacteria</taxon>
        <taxon>Candidatus Moduliflexota</taxon>
        <taxon>Candidatus Moduliflexia</taxon>
        <taxon>Candidatus Moduliflexales</taxon>
        <taxon>Candidatus Moduliflexaceae</taxon>
    </lineage>
</organism>
<dbReference type="SUPFAM" id="SSF54506">
    <property type="entry name" value="Diaminopimelate epimerase-like"/>
    <property type="match status" value="1"/>
</dbReference>
<dbReference type="Gene3D" id="3.10.310.10">
    <property type="entry name" value="Diaminopimelate Epimerase, Chain A, domain 1"/>
    <property type="match status" value="2"/>
</dbReference>
<comment type="similarity">
    <text evidence="1">Belongs to the PhzF family.</text>
</comment>
<name>A0A0S6W4V3_9BACT</name>
<evidence type="ECO:0000256" key="2">
    <source>
        <dbReference type="ARBA" id="ARBA00023235"/>
    </source>
</evidence>
<keyword evidence="5" id="KW-1185">Reference proteome</keyword>
<gene>
    <name evidence="4" type="ORF">U14_04539</name>
</gene>
<dbReference type="EMBL" id="DF820459">
    <property type="protein sequence ID" value="GAK53274.1"/>
    <property type="molecule type" value="Genomic_DNA"/>
</dbReference>
<dbReference type="AlphaFoldDB" id="A0A0S6W4V3"/>
<dbReference type="InterPro" id="IPR003719">
    <property type="entry name" value="Phenazine_PhzF-like"/>
</dbReference>
<dbReference type="STRING" id="1499966.U14_04539"/>
<sequence length="299" mass="33359">MDLTVFQVDAFTTMPFQGNPAGVVLNADGLSEHHMQQIARELNNSETAFIFNRPTDEYEIEVRFFTPTKEVPICGHATIASHYVYAKEHGIDQGIIRQKTKAGILPVEIVQEDHDLRIIMTQAAIKFGKTLDEAEIDLLVRGLRLRHDDLDRSLPIQIVSTGHSKVMVPIKSKAVLDAIRINETHLCELSALIACNGFYTFSFDTQERDVLVCGRIFAPAIGIAEDPVTGNANGPLGAYLTRCHRIKQQHDGFTFTIAQGEAMRRKGYMNVHVYSSEKEAELIKISGRACIVFKTTISM</sequence>
<dbReference type="PANTHER" id="PTHR13774:SF39">
    <property type="entry name" value="BIOSYNTHESIS PROTEIN, PUTATIVE-RELATED"/>
    <property type="match status" value="1"/>
</dbReference>
<evidence type="ECO:0000313" key="5">
    <source>
        <dbReference type="Proteomes" id="UP000030700"/>
    </source>
</evidence>
<dbReference type="GO" id="GO:0005737">
    <property type="term" value="C:cytoplasm"/>
    <property type="evidence" value="ECO:0007669"/>
    <property type="project" value="TreeGrafter"/>
</dbReference>
<protein>
    <submittedName>
        <fullName evidence="4">Predicted epimerase</fullName>
    </submittedName>
</protein>
<dbReference type="NCBIfam" id="NF007625">
    <property type="entry name" value="PRK10281.1"/>
    <property type="match status" value="1"/>
</dbReference>
<dbReference type="Pfam" id="PF02567">
    <property type="entry name" value="PhzC-PhzF"/>
    <property type="match status" value="1"/>
</dbReference>
<keyword evidence="2" id="KW-0413">Isomerase</keyword>
<dbReference type="Proteomes" id="UP000030700">
    <property type="component" value="Unassembled WGS sequence"/>
</dbReference>
<evidence type="ECO:0000256" key="1">
    <source>
        <dbReference type="ARBA" id="ARBA00008270"/>
    </source>
</evidence>
<dbReference type="GO" id="GO:0016853">
    <property type="term" value="F:isomerase activity"/>
    <property type="evidence" value="ECO:0007669"/>
    <property type="project" value="UniProtKB-KW"/>
</dbReference>
<dbReference type="PIRSF" id="PIRSF016184">
    <property type="entry name" value="PhzC_PhzF"/>
    <property type="match status" value="1"/>
</dbReference>
<evidence type="ECO:0000256" key="3">
    <source>
        <dbReference type="PIRSR" id="PIRSR016184-1"/>
    </source>
</evidence>
<proteinExistence type="inferred from homology"/>
<evidence type="ECO:0000313" key="4">
    <source>
        <dbReference type="EMBL" id="GAK53274.1"/>
    </source>
</evidence>
<dbReference type="NCBIfam" id="TIGR00654">
    <property type="entry name" value="PhzF_family"/>
    <property type="match status" value="1"/>
</dbReference>
<feature type="active site" evidence="3">
    <location>
        <position position="46"/>
    </location>
</feature>
<dbReference type="HOGENOM" id="CLU_048756_0_2_0"/>
<dbReference type="PANTHER" id="PTHR13774">
    <property type="entry name" value="PHENAZINE BIOSYNTHESIS PROTEIN"/>
    <property type="match status" value="1"/>
</dbReference>
<reference evidence="4" key="1">
    <citation type="journal article" date="2015" name="PeerJ">
        <title>First genomic representation of candidate bacterial phylum KSB3 points to enhanced environmental sensing as a trigger of wastewater bulking.</title>
        <authorList>
            <person name="Sekiguchi Y."/>
            <person name="Ohashi A."/>
            <person name="Parks D.H."/>
            <person name="Yamauchi T."/>
            <person name="Tyson G.W."/>
            <person name="Hugenholtz P."/>
        </authorList>
    </citation>
    <scope>NUCLEOTIDE SEQUENCE [LARGE SCALE GENOMIC DNA]</scope>
</reference>
<accession>A0A0S6W4V3</accession>